<dbReference type="Gene3D" id="6.10.250.660">
    <property type="match status" value="1"/>
</dbReference>
<evidence type="ECO:0000256" key="6">
    <source>
        <dbReference type="ARBA" id="ARBA00023306"/>
    </source>
</evidence>
<dbReference type="EMBL" id="BLVO01000013">
    <property type="protein sequence ID" value="GFM33745.1"/>
    <property type="molecule type" value="Genomic_DNA"/>
</dbReference>
<evidence type="ECO:0000256" key="5">
    <source>
        <dbReference type="ARBA" id="ARBA00023054"/>
    </source>
</evidence>
<evidence type="ECO:0000256" key="7">
    <source>
        <dbReference type="SAM" id="Coils"/>
    </source>
</evidence>
<dbReference type="Proteomes" id="UP000503840">
    <property type="component" value="Unassembled WGS sequence"/>
</dbReference>
<keyword evidence="6" id="KW-0131">Cell cycle</keyword>
<dbReference type="PANTHER" id="PTHR35794">
    <property type="entry name" value="CELL DIVISION PROTEIN DIVIVA"/>
    <property type="match status" value="1"/>
</dbReference>
<dbReference type="NCBIfam" id="TIGR03544">
    <property type="entry name" value="DivI1A_domain"/>
    <property type="match status" value="1"/>
</dbReference>
<keyword evidence="3" id="KW-0963">Cytoplasm</keyword>
<dbReference type="GO" id="GO:0005737">
    <property type="term" value="C:cytoplasm"/>
    <property type="evidence" value="ECO:0007669"/>
    <property type="project" value="UniProtKB-SubCell"/>
</dbReference>
<comment type="subcellular location">
    <subcellularLocation>
        <location evidence="1">Cytoplasm</location>
    </subcellularLocation>
</comment>
<sequence length="168" mass="19288">MSISRIDILNQKFSRSLRGYSPTEVDRCMQEAADTIGRLSEDRSLLEARVTELEARLRDFKDRENALRDTLLTAQKVTDELKSTAQREAQLIIDAAYAKAENLINQGHQRLAKIHEEINASKKMRAQFEMKVQAVIDSHQQLIEMNRKEDEQLDAMEKKVAFLKANNG</sequence>
<organism evidence="8 9">
    <name type="scientific">Desulfovibrio subterraneus</name>
    <dbReference type="NCBI Taxonomy" id="2718620"/>
    <lineage>
        <taxon>Bacteria</taxon>
        <taxon>Pseudomonadati</taxon>
        <taxon>Thermodesulfobacteriota</taxon>
        <taxon>Desulfovibrionia</taxon>
        <taxon>Desulfovibrionales</taxon>
        <taxon>Desulfovibrionaceae</taxon>
        <taxon>Desulfovibrio</taxon>
    </lineage>
</organism>
<dbReference type="AlphaFoldDB" id="A0A7J0BKS8"/>
<comment type="caution">
    <text evidence="8">The sequence shown here is derived from an EMBL/GenBank/DDBJ whole genome shotgun (WGS) entry which is preliminary data.</text>
</comment>
<evidence type="ECO:0000313" key="9">
    <source>
        <dbReference type="Proteomes" id="UP000503840"/>
    </source>
</evidence>
<dbReference type="GO" id="GO:0051301">
    <property type="term" value="P:cell division"/>
    <property type="evidence" value="ECO:0007669"/>
    <property type="project" value="UniProtKB-KW"/>
</dbReference>
<gene>
    <name evidence="8" type="primary">divIVA</name>
    <name evidence="8" type="ORF">DSM101010T_21100</name>
</gene>
<dbReference type="Pfam" id="PF05103">
    <property type="entry name" value="DivIVA"/>
    <property type="match status" value="1"/>
</dbReference>
<evidence type="ECO:0000256" key="3">
    <source>
        <dbReference type="ARBA" id="ARBA00022490"/>
    </source>
</evidence>
<name>A0A7J0BKS8_9BACT</name>
<dbReference type="PANTHER" id="PTHR35794:SF2">
    <property type="entry name" value="CELL DIVISION PROTEIN DIVIVA"/>
    <property type="match status" value="1"/>
</dbReference>
<feature type="coiled-coil region" evidence="7">
    <location>
        <begin position="36"/>
        <end position="70"/>
    </location>
</feature>
<feature type="coiled-coil region" evidence="7">
    <location>
        <begin position="139"/>
        <end position="166"/>
    </location>
</feature>
<protein>
    <submittedName>
        <fullName evidence="8">Arabinan synthesis protein</fullName>
    </submittedName>
</protein>
<dbReference type="InterPro" id="IPR007793">
    <property type="entry name" value="DivIVA_fam"/>
</dbReference>
<evidence type="ECO:0000256" key="2">
    <source>
        <dbReference type="ARBA" id="ARBA00009008"/>
    </source>
</evidence>
<keyword evidence="9" id="KW-1185">Reference proteome</keyword>
<reference evidence="8 9" key="1">
    <citation type="submission" date="2020-05" db="EMBL/GenBank/DDBJ databases">
        <title>Draft genome sequence of Desulfovibrio sp. strain HN2T.</title>
        <authorList>
            <person name="Ueno A."/>
            <person name="Tamazawa S."/>
            <person name="Tamamura S."/>
            <person name="Murakami T."/>
            <person name="Kiyama T."/>
            <person name="Inomata H."/>
            <person name="Amano Y."/>
            <person name="Miyakawa K."/>
            <person name="Tamaki H."/>
            <person name="Naganuma T."/>
            <person name="Kaneko K."/>
        </authorList>
    </citation>
    <scope>NUCLEOTIDE SEQUENCE [LARGE SCALE GENOMIC DNA]</scope>
    <source>
        <strain evidence="8 9">HN2</strain>
    </source>
</reference>
<keyword evidence="5 7" id="KW-0175">Coiled coil</keyword>
<evidence type="ECO:0000256" key="1">
    <source>
        <dbReference type="ARBA" id="ARBA00004496"/>
    </source>
</evidence>
<evidence type="ECO:0000313" key="8">
    <source>
        <dbReference type="EMBL" id="GFM33745.1"/>
    </source>
</evidence>
<comment type="similarity">
    <text evidence="2">Belongs to the DivIVA family.</text>
</comment>
<dbReference type="RefSeq" id="WP_174405377.1">
    <property type="nucleotide sequence ID" value="NZ_BLVO01000013.1"/>
</dbReference>
<keyword evidence="4" id="KW-0132">Cell division</keyword>
<evidence type="ECO:0000256" key="4">
    <source>
        <dbReference type="ARBA" id="ARBA00022618"/>
    </source>
</evidence>
<proteinExistence type="inferred from homology"/>
<accession>A0A7J0BKS8</accession>
<dbReference type="InterPro" id="IPR019933">
    <property type="entry name" value="DivIVA_domain"/>
</dbReference>